<organism evidence="2 3">
    <name type="scientific">Paractinoplanes bogorensis</name>
    <dbReference type="NCBI Taxonomy" id="1610840"/>
    <lineage>
        <taxon>Bacteria</taxon>
        <taxon>Bacillati</taxon>
        <taxon>Actinomycetota</taxon>
        <taxon>Actinomycetes</taxon>
        <taxon>Micromonosporales</taxon>
        <taxon>Micromonosporaceae</taxon>
        <taxon>Paractinoplanes</taxon>
    </lineage>
</organism>
<reference evidence="2 3" key="1">
    <citation type="submission" date="2021-06" db="EMBL/GenBank/DDBJ databases">
        <title>Actinoplanes lichenicola sp. nov., and Actinoplanes ovalisporus sp. nov., isolated from lichen in Thailand.</title>
        <authorList>
            <person name="Saeng-In P."/>
            <person name="Kanchanasin P."/>
            <person name="Yuki M."/>
            <person name="Kudo T."/>
            <person name="Ohkuma M."/>
            <person name="Phongsopitanun W."/>
            <person name="Tanasupawat S."/>
        </authorList>
    </citation>
    <scope>NUCLEOTIDE SEQUENCE [LARGE SCALE GENOMIC DNA]</scope>
    <source>
        <strain evidence="2 3">NBRC 110975</strain>
    </source>
</reference>
<accession>A0ABS5Z1P8</accession>
<dbReference type="Proteomes" id="UP001519654">
    <property type="component" value="Unassembled WGS sequence"/>
</dbReference>
<feature type="region of interest" description="Disordered" evidence="1">
    <location>
        <begin position="1"/>
        <end position="25"/>
    </location>
</feature>
<evidence type="ECO:0000313" key="2">
    <source>
        <dbReference type="EMBL" id="MBU2669613.1"/>
    </source>
</evidence>
<protein>
    <recommendedName>
        <fullName evidence="4">PRC-barrel domain-containing protein</fullName>
    </recommendedName>
</protein>
<keyword evidence="3" id="KW-1185">Reference proteome</keyword>
<name>A0ABS5Z1P8_9ACTN</name>
<evidence type="ECO:0008006" key="4">
    <source>
        <dbReference type="Google" id="ProtNLM"/>
    </source>
</evidence>
<evidence type="ECO:0000256" key="1">
    <source>
        <dbReference type="SAM" id="MobiDB-lite"/>
    </source>
</evidence>
<comment type="caution">
    <text evidence="2">The sequence shown here is derived from an EMBL/GenBank/DDBJ whole genome shotgun (WGS) entry which is preliminary data.</text>
</comment>
<dbReference type="EMBL" id="JAHKKG010000015">
    <property type="protein sequence ID" value="MBU2669613.1"/>
    <property type="molecule type" value="Genomic_DNA"/>
</dbReference>
<evidence type="ECO:0000313" key="3">
    <source>
        <dbReference type="Proteomes" id="UP001519654"/>
    </source>
</evidence>
<gene>
    <name evidence="2" type="ORF">KOI35_39495</name>
</gene>
<sequence>MTVADPAGAEVGTVSAVQQPGTHVRPEADADVEALMVAGYLRIDGTGLFSHDVYASGDQIVEALEGTVVLSVTRDQLTRAT</sequence>
<proteinExistence type="predicted"/>